<accession>A0A0E9QJM0</accession>
<proteinExistence type="predicted"/>
<dbReference type="AlphaFoldDB" id="A0A0E9QJM0"/>
<sequence>MGMALGDKMCVCVYMCACVRQKERVRVRERERAGVYYALWHTRTILPFCLPFQEYFS</sequence>
<evidence type="ECO:0000313" key="1">
    <source>
        <dbReference type="EMBL" id="JAH16253.1"/>
    </source>
</evidence>
<protein>
    <submittedName>
        <fullName evidence="1">Uncharacterized protein</fullName>
    </submittedName>
</protein>
<organism evidence="1">
    <name type="scientific">Anguilla anguilla</name>
    <name type="common">European freshwater eel</name>
    <name type="synonym">Muraena anguilla</name>
    <dbReference type="NCBI Taxonomy" id="7936"/>
    <lineage>
        <taxon>Eukaryota</taxon>
        <taxon>Metazoa</taxon>
        <taxon>Chordata</taxon>
        <taxon>Craniata</taxon>
        <taxon>Vertebrata</taxon>
        <taxon>Euteleostomi</taxon>
        <taxon>Actinopterygii</taxon>
        <taxon>Neopterygii</taxon>
        <taxon>Teleostei</taxon>
        <taxon>Anguilliformes</taxon>
        <taxon>Anguillidae</taxon>
        <taxon>Anguilla</taxon>
    </lineage>
</organism>
<reference evidence="1" key="1">
    <citation type="submission" date="2014-11" db="EMBL/GenBank/DDBJ databases">
        <authorList>
            <person name="Amaro Gonzalez C."/>
        </authorList>
    </citation>
    <scope>NUCLEOTIDE SEQUENCE</scope>
</reference>
<dbReference type="EMBL" id="GBXM01092324">
    <property type="protein sequence ID" value="JAH16253.1"/>
    <property type="molecule type" value="Transcribed_RNA"/>
</dbReference>
<reference evidence="1" key="2">
    <citation type="journal article" date="2015" name="Fish Shellfish Immunol.">
        <title>Early steps in the European eel (Anguilla anguilla)-Vibrio vulnificus interaction in the gills: Role of the RtxA13 toxin.</title>
        <authorList>
            <person name="Callol A."/>
            <person name="Pajuelo D."/>
            <person name="Ebbesson L."/>
            <person name="Teles M."/>
            <person name="MacKenzie S."/>
            <person name="Amaro C."/>
        </authorList>
    </citation>
    <scope>NUCLEOTIDE SEQUENCE</scope>
</reference>
<name>A0A0E9QJM0_ANGAN</name>